<reference evidence="1 2" key="1">
    <citation type="submission" date="2017-08" db="EMBL/GenBank/DDBJ databases">
        <title>Infants hospitalized years apart are colonized by the same room-sourced microbial strains.</title>
        <authorList>
            <person name="Brooks B."/>
            <person name="Olm M.R."/>
            <person name="Firek B.A."/>
            <person name="Baker R."/>
            <person name="Thomas B.C."/>
            <person name="Morowitz M.J."/>
            <person name="Banfield J.F."/>
        </authorList>
    </citation>
    <scope>NUCLEOTIDE SEQUENCE [LARGE SCALE GENOMIC DNA]</scope>
    <source>
        <strain evidence="1">S2_003_000_R2_14</strain>
    </source>
</reference>
<comment type="caution">
    <text evidence="1">The sequence shown here is derived from an EMBL/GenBank/DDBJ whole genome shotgun (WGS) entry which is preliminary data.</text>
</comment>
<sequence>MAKFDAVIQRGLKALALATQHAAVLGPRLPAGHVAALHANLTQLGAAVPGQKAIRAEAQQAAQSQKETFKKLVALLSALRTSVKHDEDANEADKKAWGVGTKLDVESPGRTLAAAQSVLKVARAKPERAAMLGVIADDVAKLEALYAAAVAADDDENVKRANAPLSTKARNALQAKVNAAVRKIAGTGIVAFALDAPVRADFEALLARG</sequence>
<evidence type="ECO:0000313" key="1">
    <source>
        <dbReference type="EMBL" id="PZR12739.1"/>
    </source>
</evidence>
<proteinExistence type="predicted"/>
<organism evidence="1 2">
    <name type="scientific">Archangium gephyra</name>
    <dbReference type="NCBI Taxonomy" id="48"/>
    <lineage>
        <taxon>Bacteria</taxon>
        <taxon>Pseudomonadati</taxon>
        <taxon>Myxococcota</taxon>
        <taxon>Myxococcia</taxon>
        <taxon>Myxococcales</taxon>
        <taxon>Cystobacterineae</taxon>
        <taxon>Archangiaceae</taxon>
        <taxon>Archangium</taxon>
    </lineage>
</organism>
<name>A0A2W5TB71_9BACT</name>
<gene>
    <name evidence="1" type="ORF">DI536_14295</name>
</gene>
<dbReference type="EMBL" id="QFQP01000011">
    <property type="protein sequence ID" value="PZR12739.1"/>
    <property type="molecule type" value="Genomic_DNA"/>
</dbReference>
<dbReference type="AlphaFoldDB" id="A0A2W5TB71"/>
<protein>
    <submittedName>
        <fullName evidence="1">Uncharacterized protein</fullName>
    </submittedName>
</protein>
<evidence type="ECO:0000313" key="2">
    <source>
        <dbReference type="Proteomes" id="UP000249061"/>
    </source>
</evidence>
<dbReference type="Proteomes" id="UP000249061">
    <property type="component" value="Unassembled WGS sequence"/>
</dbReference>
<accession>A0A2W5TB71</accession>